<comment type="caution">
    <text evidence="2">The sequence shown here is derived from an EMBL/GenBank/DDBJ whole genome shotgun (WGS) entry which is preliminary data.</text>
</comment>
<keyword evidence="1" id="KW-0052">Apoplast</keyword>
<evidence type="ECO:0000313" key="3">
    <source>
        <dbReference type="Proteomes" id="UP001314170"/>
    </source>
</evidence>
<keyword evidence="3" id="KW-1185">Reference proteome</keyword>
<organism evidence="2 3">
    <name type="scientific">Dovyalis caffra</name>
    <dbReference type="NCBI Taxonomy" id="77055"/>
    <lineage>
        <taxon>Eukaryota</taxon>
        <taxon>Viridiplantae</taxon>
        <taxon>Streptophyta</taxon>
        <taxon>Embryophyta</taxon>
        <taxon>Tracheophyta</taxon>
        <taxon>Spermatophyta</taxon>
        <taxon>Magnoliopsida</taxon>
        <taxon>eudicotyledons</taxon>
        <taxon>Gunneridae</taxon>
        <taxon>Pentapetalae</taxon>
        <taxon>rosids</taxon>
        <taxon>fabids</taxon>
        <taxon>Malpighiales</taxon>
        <taxon>Salicaceae</taxon>
        <taxon>Flacourtieae</taxon>
        <taxon>Dovyalis</taxon>
    </lineage>
</organism>
<proteinExistence type="inferred from homology"/>
<keyword evidence="1" id="KW-0964">Secreted</keyword>
<dbReference type="EMBL" id="CAWUPB010000826">
    <property type="protein sequence ID" value="CAK7325054.1"/>
    <property type="molecule type" value="Genomic_DNA"/>
</dbReference>
<keyword evidence="1" id="KW-0732">Signal</keyword>
<feature type="chain" id="PRO_5043106313" description="Dirigent protein" evidence="1">
    <location>
        <begin position="24"/>
        <end position="125"/>
    </location>
</feature>
<evidence type="ECO:0000313" key="2">
    <source>
        <dbReference type="EMBL" id="CAK7325054.1"/>
    </source>
</evidence>
<comment type="function">
    <text evidence="1">Dirigent proteins impart stereoselectivity on the phenoxy radical-coupling reaction, yielding optically active lignans from two molecules of coniferyl alcohol in the biosynthesis of lignans, flavonolignans, and alkaloids and thus plays a central role in plant secondary metabolism.</text>
</comment>
<reference evidence="2 3" key="1">
    <citation type="submission" date="2024-01" db="EMBL/GenBank/DDBJ databases">
        <authorList>
            <person name="Waweru B."/>
        </authorList>
    </citation>
    <scope>NUCLEOTIDE SEQUENCE [LARGE SCALE GENOMIC DNA]</scope>
</reference>
<dbReference type="GO" id="GO:0048046">
    <property type="term" value="C:apoplast"/>
    <property type="evidence" value="ECO:0007669"/>
    <property type="project" value="UniProtKB-SubCell"/>
</dbReference>
<name>A0AAV1QVG3_9ROSI</name>
<dbReference type="InterPro" id="IPR004265">
    <property type="entry name" value="Dirigent"/>
</dbReference>
<dbReference type="Pfam" id="PF03018">
    <property type="entry name" value="Dirigent"/>
    <property type="match status" value="1"/>
</dbReference>
<protein>
    <recommendedName>
        <fullName evidence="1">Dirigent protein</fullName>
    </recommendedName>
</protein>
<feature type="signal peptide" evidence="1">
    <location>
        <begin position="1"/>
        <end position="23"/>
    </location>
</feature>
<dbReference type="PANTHER" id="PTHR21495">
    <property type="entry name" value="NUCLEOPORIN-RELATED"/>
    <property type="match status" value="1"/>
</dbReference>
<dbReference type="AlphaFoldDB" id="A0AAV1QVG3"/>
<evidence type="ECO:0000256" key="1">
    <source>
        <dbReference type="RuleBase" id="RU363099"/>
    </source>
</evidence>
<gene>
    <name evidence="2" type="ORF">DCAF_LOCUS2726</name>
</gene>
<accession>A0AAV1QVG3</accession>
<dbReference type="Proteomes" id="UP001314170">
    <property type="component" value="Unassembled WGS sequence"/>
</dbReference>
<sequence length="125" mass="13737">MASYIAFALCFIVFPAFFSATNCKFSEQSPITLTMKGMEKKTSLHFYFHDIQSGENQTSTEIAQPLKMTAAGNLFGSTFMADDLLREGLEPTSKLVGRAQGIYAFASQHNAALLMVMNFAFVNGI</sequence>
<comment type="subunit">
    <text evidence="1">Homodimer.</text>
</comment>
<comment type="similarity">
    <text evidence="1">Belongs to the plant dirigent protein family.</text>
</comment>
<comment type="subcellular location">
    <subcellularLocation>
        <location evidence="1">Secreted</location>
        <location evidence="1">Extracellular space</location>
        <location evidence="1">Apoplast</location>
    </subcellularLocation>
</comment>